<evidence type="ECO:0000313" key="9">
    <source>
        <dbReference type="EMBL" id="MDS3859967.1"/>
    </source>
</evidence>
<evidence type="ECO:0000256" key="1">
    <source>
        <dbReference type="ARBA" id="ARBA00004651"/>
    </source>
</evidence>
<feature type="transmembrane region" description="Helical" evidence="7">
    <location>
        <begin position="271"/>
        <end position="288"/>
    </location>
</feature>
<feature type="transmembrane region" description="Helical" evidence="7">
    <location>
        <begin position="185"/>
        <end position="204"/>
    </location>
</feature>
<dbReference type="PANTHER" id="PTHR42920:SF5">
    <property type="entry name" value="EAMA DOMAIN-CONTAINING PROTEIN"/>
    <property type="match status" value="1"/>
</dbReference>
<keyword evidence="3" id="KW-1003">Cell membrane</keyword>
<feature type="transmembrane region" description="Helical" evidence="7">
    <location>
        <begin position="92"/>
        <end position="111"/>
    </location>
</feature>
<reference evidence="10" key="1">
    <citation type="submission" date="2023-07" db="EMBL/GenBank/DDBJ databases">
        <authorList>
            <person name="Luz R."/>
            <person name="Cordeiro R."/>
            <person name="Fonseca A."/>
            <person name="Goncalves V."/>
        </authorList>
    </citation>
    <scope>NUCLEOTIDE SEQUENCE [LARGE SCALE GENOMIC DNA]</scope>
    <source>
        <strain evidence="10">BACA0444</strain>
    </source>
</reference>
<keyword evidence="5 7" id="KW-1133">Transmembrane helix</keyword>
<dbReference type="GO" id="GO:0005886">
    <property type="term" value="C:plasma membrane"/>
    <property type="evidence" value="ECO:0007669"/>
    <property type="project" value="UniProtKB-SubCell"/>
</dbReference>
<dbReference type="AlphaFoldDB" id="A0AAE4FRK0"/>
<evidence type="ECO:0000256" key="5">
    <source>
        <dbReference type="ARBA" id="ARBA00022989"/>
    </source>
</evidence>
<sequence>MNSILIALGYACFWGVGVTLTKIALSEIPPTTLLVIQLSASVAFLATACYLRDGQLPFSWRNLKQGFAGIFEPALAYMVGIFGIQMTTASNATLIGSSEVILTILFAAVFLGEKLTRMKLLLAGISFLGVLLLMLQDAEGASNNSLLGDLLILMGTTFAVCYALLSKKQIASVEPLHLTSSQQLVGLIVTLGCFALLSTMNPAYEVNAGNISPQFWLLAVGSGIMQYALAFLLYLMALQNLPVSQAAFYIALIPVFGVASAVVMIGEQPSLGQWVGGGFVIASSYWANRLRTD</sequence>
<evidence type="ECO:0000256" key="6">
    <source>
        <dbReference type="ARBA" id="ARBA00023136"/>
    </source>
</evidence>
<dbReference type="Proteomes" id="UP001268256">
    <property type="component" value="Unassembled WGS sequence"/>
</dbReference>
<dbReference type="EMBL" id="JAVMIP010000002">
    <property type="protein sequence ID" value="MDS3859967.1"/>
    <property type="molecule type" value="Genomic_DNA"/>
</dbReference>
<name>A0AAE4FRK0_9CYAN</name>
<gene>
    <name evidence="9" type="ORF">RIF25_04005</name>
</gene>
<keyword evidence="10" id="KW-1185">Reference proteome</keyword>
<evidence type="ECO:0000256" key="3">
    <source>
        <dbReference type="ARBA" id="ARBA00022475"/>
    </source>
</evidence>
<evidence type="ECO:0000259" key="8">
    <source>
        <dbReference type="Pfam" id="PF00892"/>
    </source>
</evidence>
<accession>A0AAE4FRK0</accession>
<evidence type="ECO:0000256" key="7">
    <source>
        <dbReference type="SAM" id="Phobius"/>
    </source>
</evidence>
<keyword evidence="6 7" id="KW-0472">Membrane</keyword>
<proteinExistence type="inferred from homology"/>
<evidence type="ECO:0000256" key="4">
    <source>
        <dbReference type="ARBA" id="ARBA00022692"/>
    </source>
</evidence>
<feature type="transmembrane region" description="Helical" evidence="7">
    <location>
        <begin position="147"/>
        <end position="165"/>
    </location>
</feature>
<dbReference type="InterPro" id="IPR000620">
    <property type="entry name" value="EamA_dom"/>
</dbReference>
<comment type="subcellular location">
    <subcellularLocation>
        <location evidence="1">Cell membrane</location>
        <topology evidence="1">Multi-pass membrane protein</topology>
    </subcellularLocation>
</comment>
<evidence type="ECO:0000256" key="2">
    <source>
        <dbReference type="ARBA" id="ARBA00007362"/>
    </source>
</evidence>
<feature type="transmembrane region" description="Helical" evidence="7">
    <location>
        <begin position="247"/>
        <end position="265"/>
    </location>
</feature>
<evidence type="ECO:0000313" key="10">
    <source>
        <dbReference type="Proteomes" id="UP001268256"/>
    </source>
</evidence>
<comment type="similarity">
    <text evidence="2">Belongs to the EamA transporter family.</text>
</comment>
<protein>
    <submittedName>
        <fullName evidence="9">DMT family transporter</fullName>
    </submittedName>
</protein>
<dbReference type="RefSeq" id="WP_322877258.1">
    <property type="nucleotide sequence ID" value="NZ_JAVMIP010000002.1"/>
</dbReference>
<dbReference type="SUPFAM" id="SSF103481">
    <property type="entry name" value="Multidrug resistance efflux transporter EmrE"/>
    <property type="match status" value="2"/>
</dbReference>
<feature type="domain" description="EamA" evidence="8">
    <location>
        <begin position="147"/>
        <end position="287"/>
    </location>
</feature>
<dbReference type="InterPro" id="IPR051258">
    <property type="entry name" value="Diverse_Substrate_Transporter"/>
</dbReference>
<feature type="domain" description="EamA" evidence="8">
    <location>
        <begin position="3"/>
        <end position="134"/>
    </location>
</feature>
<dbReference type="InterPro" id="IPR037185">
    <property type="entry name" value="EmrE-like"/>
</dbReference>
<organism evidence="9 10">
    <name type="scientific">Pseudocalidococcus azoricus BACA0444</name>
    <dbReference type="NCBI Taxonomy" id="2918990"/>
    <lineage>
        <taxon>Bacteria</taxon>
        <taxon>Bacillati</taxon>
        <taxon>Cyanobacteriota</taxon>
        <taxon>Cyanophyceae</taxon>
        <taxon>Acaryochloridales</taxon>
        <taxon>Thermosynechococcaceae</taxon>
        <taxon>Pseudocalidococcus</taxon>
        <taxon>Pseudocalidococcus azoricus</taxon>
    </lineage>
</organism>
<comment type="caution">
    <text evidence="9">The sequence shown here is derived from an EMBL/GenBank/DDBJ whole genome shotgun (WGS) entry which is preliminary data.</text>
</comment>
<feature type="transmembrane region" description="Helical" evidence="7">
    <location>
        <begin position="118"/>
        <end position="135"/>
    </location>
</feature>
<feature type="transmembrane region" description="Helical" evidence="7">
    <location>
        <begin position="216"/>
        <end position="235"/>
    </location>
</feature>
<feature type="transmembrane region" description="Helical" evidence="7">
    <location>
        <begin position="63"/>
        <end position="86"/>
    </location>
</feature>
<dbReference type="PANTHER" id="PTHR42920">
    <property type="entry name" value="OS03G0707200 PROTEIN-RELATED"/>
    <property type="match status" value="1"/>
</dbReference>
<dbReference type="Pfam" id="PF00892">
    <property type="entry name" value="EamA"/>
    <property type="match status" value="2"/>
</dbReference>
<keyword evidence="4 7" id="KW-0812">Transmembrane</keyword>